<comment type="caution">
    <text evidence="1">The sequence shown here is derived from an EMBL/GenBank/DDBJ whole genome shotgun (WGS) entry which is preliminary data.</text>
</comment>
<reference evidence="2" key="1">
    <citation type="journal article" date="2019" name="Int. J. Syst. Evol. Microbiol.">
        <title>The Global Catalogue of Microorganisms (GCM) 10K type strain sequencing project: providing services to taxonomists for standard genome sequencing and annotation.</title>
        <authorList>
            <consortium name="The Broad Institute Genomics Platform"/>
            <consortium name="The Broad Institute Genome Sequencing Center for Infectious Disease"/>
            <person name="Wu L."/>
            <person name="Ma J."/>
        </authorList>
    </citation>
    <scope>NUCLEOTIDE SEQUENCE [LARGE SCALE GENOMIC DNA]</scope>
    <source>
        <strain evidence="2">JCM 7356</strain>
    </source>
</reference>
<keyword evidence="1" id="KW-0808">Transferase</keyword>
<dbReference type="NCBIfam" id="TIGR04096">
    <property type="entry name" value="dnd_rel_methyl"/>
    <property type="match status" value="1"/>
</dbReference>
<dbReference type="GO" id="GO:0032259">
    <property type="term" value="P:methylation"/>
    <property type="evidence" value="ECO:0007669"/>
    <property type="project" value="UniProtKB-KW"/>
</dbReference>
<accession>A0ABP5RLJ8</accession>
<protein>
    <submittedName>
        <fullName evidence="1">DNA phosphorothioation-associated putative methyltransferase</fullName>
    </submittedName>
</protein>
<keyword evidence="2" id="KW-1185">Reference proteome</keyword>
<proteinExistence type="predicted"/>
<dbReference type="Proteomes" id="UP001500305">
    <property type="component" value="Unassembled WGS sequence"/>
</dbReference>
<evidence type="ECO:0000313" key="1">
    <source>
        <dbReference type="EMBL" id="GAA2263839.1"/>
    </source>
</evidence>
<dbReference type="SUPFAM" id="SSF53335">
    <property type="entry name" value="S-adenosyl-L-methionine-dependent methyltransferases"/>
    <property type="match status" value="1"/>
</dbReference>
<dbReference type="Pfam" id="PF13489">
    <property type="entry name" value="Methyltransf_23"/>
    <property type="match status" value="1"/>
</dbReference>
<dbReference type="Gene3D" id="3.40.50.150">
    <property type="entry name" value="Vaccinia Virus protein VP39"/>
    <property type="match status" value="1"/>
</dbReference>
<dbReference type="EMBL" id="BAAATR010000029">
    <property type="protein sequence ID" value="GAA2263839.1"/>
    <property type="molecule type" value="Genomic_DNA"/>
</dbReference>
<gene>
    <name evidence="1" type="ORF">GCM10010430_55530</name>
</gene>
<sequence length="462" mass="51913">MPARQALADGQLHPDRTILDFGCGRGDDVRVLKRLDRQITGWDPHFQPHVQKRPADVVLATYVLNVIENPAERRETLRAAWELTKAVLVVSARLTWERSKVHGDQAADGVLTSRGTFQHLFATHELRRLVEDVTGSRCVAAAPGIIYAFRDETARLGYLARRIAPQLSWAVSDEAGGAVKALVEYVERRGRAPRLEEAPRPVAEVVAQLKPAAVRKLLRETARQELVDAAVRRSTLDTLLFLALELFNGRGPFTSLPLSVQLDIRAFFSSYGEACQRADRLLLKLRDDSYVRGAMSASRVGKLTPTALYVHQRALDAMPTVLRLYEHCAAIAAGRPREWTIVKLKHDGRAASWLHYPDFDSDPHPRIHSDYQVDLRSLETSHRSYEGSTNRPLLHRKHEFLASDDPDAARYRRLTDAEVRAGLYAKPHLIGTEAGWEAELARCGWNLKGHRLVKRRPDQASG</sequence>
<keyword evidence="1" id="KW-0489">Methyltransferase</keyword>
<evidence type="ECO:0000313" key="2">
    <source>
        <dbReference type="Proteomes" id="UP001500305"/>
    </source>
</evidence>
<name>A0ABP5RLJ8_9ACTN</name>
<organism evidence="1 2">
    <name type="scientific">Kitasatospora cystarginea</name>
    <dbReference type="NCBI Taxonomy" id="58350"/>
    <lineage>
        <taxon>Bacteria</taxon>
        <taxon>Bacillati</taxon>
        <taxon>Actinomycetota</taxon>
        <taxon>Actinomycetes</taxon>
        <taxon>Kitasatosporales</taxon>
        <taxon>Streptomycetaceae</taxon>
        <taxon>Kitasatospora</taxon>
    </lineage>
</organism>
<dbReference type="InterPro" id="IPR024019">
    <property type="entry name" value="CHP04096"/>
</dbReference>
<dbReference type="InterPro" id="IPR029063">
    <property type="entry name" value="SAM-dependent_MTases_sf"/>
</dbReference>
<dbReference type="GO" id="GO:0008168">
    <property type="term" value="F:methyltransferase activity"/>
    <property type="evidence" value="ECO:0007669"/>
    <property type="project" value="UniProtKB-KW"/>
</dbReference>